<feature type="region of interest" description="Disordered" evidence="1">
    <location>
        <begin position="76"/>
        <end position="132"/>
    </location>
</feature>
<organism evidence="2 3">
    <name type="scientific">Thermobacillus composti (strain DSM 18247 / JCM 13945 / KWC4)</name>
    <dbReference type="NCBI Taxonomy" id="717605"/>
    <lineage>
        <taxon>Bacteria</taxon>
        <taxon>Bacillati</taxon>
        <taxon>Bacillota</taxon>
        <taxon>Bacilli</taxon>
        <taxon>Bacillales</taxon>
        <taxon>Paenibacillaceae</taxon>
        <taxon>Thermobacillus</taxon>
    </lineage>
</organism>
<reference evidence="3" key="1">
    <citation type="submission" date="2012-01" db="EMBL/GenBank/DDBJ databases">
        <title>Complete sequence of chromosome of Thermobacillus composti KWC4.</title>
        <authorList>
            <person name="Lucas S."/>
            <person name="Han J."/>
            <person name="Lapidus A."/>
            <person name="Cheng J.-F."/>
            <person name="Goodwin L."/>
            <person name="Pitluck S."/>
            <person name="Peters L."/>
            <person name="Ovchinnikova G."/>
            <person name="Teshima H."/>
            <person name="Detter J.C."/>
            <person name="Han C."/>
            <person name="Tapia R."/>
            <person name="Land M."/>
            <person name="Hauser L."/>
            <person name="Kyrpides N."/>
            <person name="Ivanova N."/>
            <person name="Pagani I."/>
            <person name="Anderson I."/>
            <person name="Woyke T."/>
        </authorList>
    </citation>
    <scope>NUCLEOTIDE SEQUENCE [LARGE SCALE GENOMIC DNA]</scope>
    <source>
        <strain evidence="3">DSM 18247 / JCM 13945 / KWC4</strain>
    </source>
</reference>
<evidence type="ECO:0000313" key="3">
    <source>
        <dbReference type="Proteomes" id="UP000010795"/>
    </source>
</evidence>
<dbReference type="OrthoDB" id="2616345at2"/>
<dbReference type="Proteomes" id="UP000010795">
    <property type="component" value="Chromosome"/>
</dbReference>
<name>L0EEY1_THECK</name>
<keyword evidence="3" id="KW-1185">Reference proteome</keyword>
<proteinExistence type="predicted"/>
<dbReference type="HOGENOM" id="CLU_113290_0_0_9"/>
<evidence type="ECO:0000256" key="1">
    <source>
        <dbReference type="SAM" id="MobiDB-lite"/>
    </source>
</evidence>
<protein>
    <submittedName>
        <fullName evidence="2">Putative periplasmic solute-binding protein</fullName>
    </submittedName>
</protein>
<dbReference type="RefSeq" id="WP_015254939.1">
    <property type="nucleotide sequence ID" value="NC_019897.1"/>
</dbReference>
<dbReference type="AlphaFoldDB" id="L0EEY1"/>
<dbReference type="STRING" id="717605.Theco_2072"/>
<dbReference type="EMBL" id="CP003255">
    <property type="protein sequence ID" value="AGA58194.1"/>
    <property type="molecule type" value="Genomic_DNA"/>
</dbReference>
<evidence type="ECO:0000313" key="2">
    <source>
        <dbReference type="EMBL" id="AGA58194.1"/>
    </source>
</evidence>
<sequence length="204" mass="21323">MVDKRSLLLGLGIGLIAGAVLLQLMLAGREQSERLADIGRLTGEDALYTQSELDARIAEAEARVRREYEQAAVVAGEADAGITDDTPAADGTNDSGASSAGESGESPSAESGEPSANVGEQTGEAEAGNTDEGVNANIKIRIKPGMTLTETAGLLESKGVIDDADALMELMARMSTRIRAGYYTFTGNETLEEVRTIITSRPSD</sequence>
<dbReference type="Gene3D" id="3.30.1490.480">
    <property type="entry name" value="Endolytic murein transglycosylase"/>
    <property type="match status" value="1"/>
</dbReference>
<dbReference type="eggNOG" id="COG1559">
    <property type="taxonomic scope" value="Bacteria"/>
</dbReference>
<dbReference type="KEGG" id="tco:Theco_2072"/>
<gene>
    <name evidence="2" type="ordered locus">Theco_2072</name>
</gene>
<accession>L0EEY1</accession>
<feature type="compositionally biased region" description="Low complexity" evidence="1">
    <location>
        <begin position="95"/>
        <end position="116"/>
    </location>
</feature>